<gene>
    <name evidence="5" type="ORF">M409DRAFT_70014</name>
</gene>
<keyword evidence="6" id="KW-1185">Reference proteome</keyword>
<dbReference type="GO" id="GO:0016705">
    <property type="term" value="F:oxidoreductase activity, acting on paired donors, with incorporation or reduction of molecular oxygen"/>
    <property type="evidence" value="ECO:0007669"/>
    <property type="project" value="InterPro"/>
</dbReference>
<sequence>MRSRAWYFHRGGYKVTLTPRPPWAALPKPIAGIPYDRKSANRLLGDVPDALKHHAQTSEMVTFLEKKCLELGSPIAQVFMRPFSRPWVVLIDGRESQDIMARRGREFDRSEFFGDLLVSLFPMNQVSMRTNDQWRHNRRLMADAMSPRFLNNIAAKEIHQNTLDLIDLWRQKIRVANGHVIDVGQDIKYCTVDTIWATAFGTAVDACKSQCEYLSTLPAMSPALKSPDTVTNIPVHGLSKVYSALETISISSEIPMNSAFGRWHHWLAIKLYPSIRHAVALRDQLIEARLRQAWKTFGEAVVDPSKREAEIRCVVDLVVERESAMAHKQGKEPDKYSQVLKDELGGFLNAGFETTSSSVNWGLKYLTKHQDVQQKLRQSLRQAFSRSSTEGQQPAAKEIAESNVPYLDAFMEEVLRHSSIISTNIRVATTDAPVLGRIVPKGTRIHNLSAS</sequence>
<evidence type="ECO:0000256" key="3">
    <source>
        <dbReference type="ARBA" id="ARBA00022723"/>
    </source>
</evidence>
<protein>
    <recommendedName>
        <fullName evidence="7">Cytochrome P450</fullName>
    </recommendedName>
</protein>
<evidence type="ECO:0000256" key="4">
    <source>
        <dbReference type="ARBA" id="ARBA00023004"/>
    </source>
</evidence>
<dbReference type="PRINTS" id="PR00463">
    <property type="entry name" value="EP450I"/>
</dbReference>
<evidence type="ECO:0000313" key="6">
    <source>
        <dbReference type="Proteomes" id="UP000799537"/>
    </source>
</evidence>
<dbReference type="EMBL" id="ML993622">
    <property type="protein sequence ID" value="KAF2160919.1"/>
    <property type="molecule type" value="Genomic_DNA"/>
</dbReference>
<dbReference type="PANTHER" id="PTHR24305">
    <property type="entry name" value="CYTOCHROME P450"/>
    <property type="match status" value="1"/>
</dbReference>
<dbReference type="Gene3D" id="1.10.630.10">
    <property type="entry name" value="Cytochrome P450"/>
    <property type="match status" value="1"/>
</dbReference>
<name>A0A6A6C599_ZASCE</name>
<dbReference type="RefSeq" id="XP_033661808.1">
    <property type="nucleotide sequence ID" value="XM_033818535.1"/>
</dbReference>
<evidence type="ECO:0000256" key="2">
    <source>
        <dbReference type="ARBA" id="ARBA00010617"/>
    </source>
</evidence>
<dbReference type="OrthoDB" id="1470350at2759"/>
<dbReference type="GO" id="GO:0004497">
    <property type="term" value="F:monooxygenase activity"/>
    <property type="evidence" value="ECO:0007669"/>
    <property type="project" value="InterPro"/>
</dbReference>
<dbReference type="GeneID" id="54571807"/>
<dbReference type="InterPro" id="IPR002401">
    <property type="entry name" value="Cyt_P450_E_grp-I"/>
</dbReference>
<dbReference type="GO" id="GO:0020037">
    <property type="term" value="F:heme binding"/>
    <property type="evidence" value="ECO:0007669"/>
    <property type="project" value="InterPro"/>
</dbReference>
<keyword evidence="3" id="KW-0479">Metal-binding</keyword>
<reference evidence="5" key="1">
    <citation type="journal article" date="2020" name="Stud. Mycol.">
        <title>101 Dothideomycetes genomes: a test case for predicting lifestyles and emergence of pathogens.</title>
        <authorList>
            <person name="Haridas S."/>
            <person name="Albert R."/>
            <person name="Binder M."/>
            <person name="Bloem J."/>
            <person name="Labutti K."/>
            <person name="Salamov A."/>
            <person name="Andreopoulos B."/>
            <person name="Baker S."/>
            <person name="Barry K."/>
            <person name="Bills G."/>
            <person name="Bluhm B."/>
            <person name="Cannon C."/>
            <person name="Castanera R."/>
            <person name="Culley D."/>
            <person name="Daum C."/>
            <person name="Ezra D."/>
            <person name="Gonzalez J."/>
            <person name="Henrissat B."/>
            <person name="Kuo A."/>
            <person name="Liang C."/>
            <person name="Lipzen A."/>
            <person name="Lutzoni F."/>
            <person name="Magnuson J."/>
            <person name="Mondo S."/>
            <person name="Nolan M."/>
            <person name="Ohm R."/>
            <person name="Pangilinan J."/>
            <person name="Park H.-J."/>
            <person name="Ramirez L."/>
            <person name="Alfaro M."/>
            <person name="Sun H."/>
            <person name="Tritt A."/>
            <person name="Yoshinaga Y."/>
            <person name="Zwiers L.-H."/>
            <person name="Turgeon B."/>
            <person name="Goodwin S."/>
            <person name="Spatafora J."/>
            <person name="Crous P."/>
            <person name="Grigoriev I."/>
        </authorList>
    </citation>
    <scope>NUCLEOTIDE SEQUENCE</scope>
    <source>
        <strain evidence="5">ATCC 36951</strain>
    </source>
</reference>
<dbReference type="SUPFAM" id="SSF48264">
    <property type="entry name" value="Cytochrome P450"/>
    <property type="match status" value="1"/>
</dbReference>
<dbReference type="PANTHER" id="PTHR24305:SF232">
    <property type="entry name" value="P450, PUTATIVE (EUROFUNG)-RELATED"/>
    <property type="match status" value="1"/>
</dbReference>
<dbReference type="Pfam" id="PF00067">
    <property type="entry name" value="p450"/>
    <property type="match status" value="1"/>
</dbReference>
<accession>A0A6A6C599</accession>
<evidence type="ECO:0000256" key="1">
    <source>
        <dbReference type="ARBA" id="ARBA00001971"/>
    </source>
</evidence>
<comment type="similarity">
    <text evidence="2">Belongs to the cytochrome P450 family.</text>
</comment>
<comment type="cofactor">
    <cofactor evidence="1">
        <name>heme</name>
        <dbReference type="ChEBI" id="CHEBI:30413"/>
    </cofactor>
</comment>
<dbReference type="InterPro" id="IPR050121">
    <property type="entry name" value="Cytochrome_P450_monoxygenase"/>
</dbReference>
<proteinExistence type="inferred from homology"/>
<evidence type="ECO:0000313" key="5">
    <source>
        <dbReference type="EMBL" id="KAF2160919.1"/>
    </source>
</evidence>
<dbReference type="AlphaFoldDB" id="A0A6A6C599"/>
<dbReference type="GO" id="GO:0005506">
    <property type="term" value="F:iron ion binding"/>
    <property type="evidence" value="ECO:0007669"/>
    <property type="project" value="InterPro"/>
</dbReference>
<evidence type="ECO:0008006" key="7">
    <source>
        <dbReference type="Google" id="ProtNLM"/>
    </source>
</evidence>
<keyword evidence="4" id="KW-0408">Iron</keyword>
<dbReference type="InterPro" id="IPR001128">
    <property type="entry name" value="Cyt_P450"/>
</dbReference>
<dbReference type="Proteomes" id="UP000799537">
    <property type="component" value="Unassembled WGS sequence"/>
</dbReference>
<dbReference type="InterPro" id="IPR036396">
    <property type="entry name" value="Cyt_P450_sf"/>
</dbReference>
<organism evidence="5 6">
    <name type="scientific">Zasmidium cellare ATCC 36951</name>
    <dbReference type="NCBI Taxonomy" id="1080233"/>
    <lineage>
        <taxon>Eukaryota</taxon>
        <taxon>Fungi</taxon>
        <taxon>Dikarya</taxon>
        <taxon>Ascomycota</taxon>
        <taxon>Pezizomycotina</taxon>
        <taxon>Dothideomycetes</taxon>
        <taxon>Dothideomycetidae</taxon>
        <taxon>Mycosphaerellales</taxon>
        <taxon>Mycosphaerellaceae</taxon>
        <taxon>Zasmidium</taxon>
    </lineage>
</organism>